<gene>
    <name evidence="1" type="ORF">J2N86_03760</name>
</gene>
<dbReference type="InterPro" id="IPR005777">
    <property type="entry name" value="MadA"/>
</dbReference>
<evidence type="ECO:0000313" key="1">
    <source>
        <dbReference type="EMBL" id="USQ14448.1"/>
    </source>
</evidence>
<evidence type="ECO:0000313" key="2">
    <source>
        <dbReference type="Proteomes" id="UP001057474"/>
    </source>
</evidence>
<protein>
    <submittedName>
        <fullName evidence="1">Malonate decarboxylase subunit alpha</fullName>
    </submittedName>
</protein>
<dbReference type="Pfam" id="PF16957">
    <property type="entry name" value="Mal_decarbox_Al"/>
    <property type="match status" value="1"/>
</dbReference>
<keyword evidence="2" id="KW-1185">Reference proteome</keyword>
<dbReference type="EMBL" id="CP071527">
    <property type="protein sequence ID" value="USQ14448.1"/>
    <property type="molecule type" value="Genomic_DNA"/>
</dbReference>
<dbReference type="Proteomes" id="UP001057474">
    <property type="component" value="Chromosome"/>
</dbReference>
<proteinExistence type="predicted"/>
<name>A0ABY4Y9W6_9GAMM</name>
<sequence length="51" mass="5555">MKGSICKHWMVNPLPTLIPAIEAGFVNSIFCVGGEVGMNMYEPVRISCISI</sequence>
<accession>A0ABY4Y9W6</accession>
<organism evidence="1 2">
    <name type="scientific">Legionella lytica</name>
    <dbReference type="NCBI Taxonomy" id="96232"/>
    <lineage>
        <taxon>Bacteria</taxon>
        <taxon>Pseudomonadati</taxon>
        <taxon>Pseudomonadota</taxon>
        <taxon>Gammaproteobacteria</taxon>
        <taxon>Legionellales</taxon>
        <taxon>Legionellaceae</taxon>
        <taxon>Legionella</taxon>
    </lineage>
</organism>
<reference evidence="1" key="1">
    <citation type="submission" date="2021-03" db="EMBL/GenBank/DDBJ databases">
        <title>Legionella lytica PCM 2298.</title>
        <authorList>
            <person name="Koper P."/>
        </authorList>
    </citation>
    <scope>NUCLEOTIDE SEQUENCE</scope>
    <source>
        <strain evidence="1">PCM 2298</strain>
    </source>
</reference>